<dbReference type="InterPro" id="IPR046342">
    <property type="entry name" value="CBS_dom_sf"/>
</dbReference>
<evidence type="ECO:0000259" key="10">
    <source>
        <dbReference type="PROSITE" id="PS51371"/>
    </source>
</evidence>
<dbReference type="SUPFAM" id="SSF54631">
    <property type="entry name" value="CBS-domain pair"/>
    <property type="match status" value="1"/>
</dbReference>
<evidence type="ECO:0000259" key="11">
    <source>
        <dbReference type="PROSITE" id="PS51846"/>
    </source>
</evidence>
<dbReference type="CDD" id="cd04590">
    <property type="entry name" value="CBS_pair_CorC_HlyC_assoc"/>
    <property type="match status" value="1"/>
</dbReference>
<keyword evidence="3" id="KW-0677">Repeat</keyword>
<dbReference type="Pfam" id="PF03471">
    <property type="entry name" value="CorC_HlyC"/>
    <property type="match status" value="1"/>
</dbReference>
<dbReference type="EMBL" id="AP021876">
    <property type="protein sequence ID" value="BBO79835.1"/>
    <property type="molecule type" value="Genomic_DNA"/>
</dbReference>
<dbReference type="SMART" id="SM01091">
    <property type="entry name" value="CorC_HlyC"/>
    <property type="match status" value="1"/>
</dbReference>
<dbReference type="Gene3D" id="3.10.580.10">
    <property type="entry name" value="CBS-domain"/>
    <property type="match status" value="1"/>
</dbReference>
<dbReference type="RefSeq" id="WP_155320940.1">
    <property type="nucleotide sequence ID" value="NZ_AP021876.1"/>
</dbReference>
<dbReference type="InterPro" id="IPR036318">
    <property type="entry name" value="FAD-bd_PCMH-like_sf"/>
</dbReference>
<comment type="subcellular location">
    <subcellularLocation>
        <location evidence="1">Membrane</location>
        <topology evidence="1">Multi-pass membrane protein</topology>
    </subcellularLocation>
</comment>
<dbReference type="InterPro" id="IPR016169">
    <property type="entry name" value="FAD-bd_PCMH_sub2"/>
</dbReference>
<dbReference type="PROSITE" id="PS51846">
    <property type="entry name" value="CNNM"/>
    <property type="match status" value="1"/>
</dbReference>
<feature type="transmembrane region" description="Helical" evidence="9">
    <location>
        <begin position="88"/>
        <end position="108"/>
    </location>
</feature>
<keyword evidence="6 8" id="KW-0472">Membrane</keyword>
<dbReference type="SUPFAM" id="SSF56176">
    <property type="entry name" value="FAD-binding/transporter-associated domain-like"/>
    <property type="match status" value="1"/>
</dbReference>
<dbReference type="Pfam" id="PF01595">
    <property type="entry name" value="CNNM"/>
    <property type="match status" value="1"/>
</dbReference>
<name>A0A5K7ZHU8_9BACT</name>
<evidence type="ECO:0000313" key="13">
    <source>
        <dbReference type="Proteomes" id="UP000425960"/>
    </source>
</evidence>
<evidence type="ECO:0000256" key="5">
    <source>
        <dbReference type="ARBA" id="ARBA00023122"/>
    </source>
</evidence>
<evidence type="ECO:0000256" key="3">
    <source>
        <dbReference type="ARBA" id="ARBA00022737"/>
    </source>
</evidence>
<feature type="domain" description="CNNM transmembrane" evidence="11">
    <location>
        <begin position="1"/>
        <end position="180"/>
    </location>
</feature>
<dbReference type="InterPro" id="IPR000644">
    <property type="entry name" value="CBS_dom"/>
</dbReference>
<dbReference type="PROSITE" id="PS51371">
    <property type="entry name" value="CBS"/>
    <property type="match status" value="1"/>
</dbReference>
<dbReference type="GO" id="GO:0005886">
    <property type="term" value="C:plasma membrane"/>
    <property type="evidence" value="ECO:0007669"/>
    <property type="project" value="TreeGrafter"/>
</dbReference>
<dbReference type="KEGG" id="dov:DSCO28_04010"/>
<feature type="transmembrane region" description="Helical" evidence="9">
    <location>
        <begin position="58"/>
        <end position="76"/>
    </location>
</feature>
<gene>
    <name evidence="12" type="ORF">DSCO28_04010</name>
</gene>
<dbReference type="Pfam" id="PF00571">
    <property type="entry name" value="CBS"/>
    <property type="match status" value="1"/>
</dbReference>
<evidence type="ECO:0000256" key="7">
    <source>
        <dbReference type="PROSITE-ProRule" id="PRU00703"/>
    </source>
</evidence>
<feature type="domain" description="CBS" evidence="10">
    <location>
        <begin position="262"/>
        <end position="319"/>
    </location>
</feature>
<keyword evidence="4 8" id="KW-1133">Transmembrane helix</keyword>
<sequence>MIIDQFFILFILLLLSGFFSSAETALFSISQTRARHLAKENIRSNQLIKRMKDNPHKLLTTILIGNNVVNVAASAIATSLTIRMSANYAVGMTTGVMTLLILVFGEVIPKSFATRNNILIARLTIYPIYWMSILFFPIILFLNFIPRITGKMSKTPSATEEELITFVEVVEEQGEIKEEEREMIHNVFELDDTSASEIMTPRTDMFVVDVNAPLDLKAIADSGFTRIPVIDGDFDHVVGILNIKDIFMHQATTETPVDVRAIMRPPHFVPENKKADRLLHQFKARKDHMSIIIDEHGGVCGLITLEDALEELVGEIRDETDKEEPHIVSKKPREWMVLGKSDIEEVNEKIGMHIPETGDYDTFSGFILDRIGRIPEEDETFSIDGFKVVVKEVDGNRIKRYLVQAAMETAPTGPDPAIP</sequence>
<evidence type="ECO:0000256" key="2">
    <source>
        <dbReference type="ARBA" id="ARBA00022692"/>
    </source>
</evidence>
<evidence type="ECO:0000256" key="9">
    <source>
        <dbReference type="SAM" id="Phobius"/>
    </source>
</evidence>
<keyword evidence="2 8" id="KW-0812">Transmembrane</keyword>
<dbReference type="InterPro" id="IPR044751">
    <property type="entry name" value="Ion_transp-like_CBS"/>
</dbReference>
<feature type="transmembrane region" description="Helical" evidence="9">
    <location>
        <begin position="128"/>
        <end position="145"/>
    </location>
</feature>
<dbReference type="PANTHER" id="PTHR22777:SF17">
    <property type="entry name" value="UPF0053 PROTEIN SLL0260"/>
    <property type="match status" value="1"/>
</dbReference>
<proteinExistence type="predicted"/>
<accession>A0A5K7ZHU8</accession>
<keyword evidence="5 7" id="KW-0129">CBS domain</keyword>
<evidence type="ECO:0000256" key="1">
    <source>
        <dbReference type="ARBA" id="ARBA00004141"/>
    </source>
</evidence>
<evidence type="ECO:0000313" key="12">
    <source>
        <dbReference type="EMBL" id="BBO79835.1"/>
    </source>
</evidence>
<evidence type="ECO:0000256" key="6">
    <source>
        <dbReference type="ARBA" id="ARBA00023136"/>
    </source>
</evidence>
<evidence type="ECO:0000256" key="4">
    <source>
        <dbReference type="ARBA" id="ARBA00022989"/>
    </source>
</evidence>
<dbReference type="Proteomes" id="UP000425960">
    <property type="component" value="Chromosome"/>
</dbReference>
<dbReference type="GO" id="GO:0050660">
    <property type="term" value="F:flavin adenine dinucleotide binding"/>
    <property type="evidence" value="ECO:0007669"/>
    <property type="project" value="InterPro"/>
</dbReference>
<dbReference type="PANTHER" id="PTHR22777">
    <property type="entry name" value="HEMOLYSIN-RELATED"/>
    <property type="match status" value="1"/>
</dbReference>
<dbReference type="FunFam" id="3.10.580.10:FF:000002">
    <property type="entry name" value="Magnesium/cobalt efflux protein CorC"/>
    <property type="match status" value="1"/>
</dbReference>
<dbReference type="InterPro" id="IPR002550">
    <property type="entry name" value="CNNM"/>
</dbReference>
<dbReference type="Gene3D" id="3.30.465.10">
    <property type="match status" value="1"/>
</dbReference>
<organism evidence="12 13">
    <name type="scientific">Desulfosarcina ovata subsp. sediminis</name>
    <dbReference type="NCBI Taxonomy" id="885957"/>
    <lineage>
        <taxon>Bacteria</taxon>
        <taxon>Pseudomonadati</taxon>
        <taxon>Thermodesulfobacteriota</taxon>
        <taxon>Desulfobacteria</taxon>
        <taxon>Desulfobacterales</taxon>
        <taxon>Desulfosarcinaceae</taxon>
        <taxon>Desulfosarcina</taxon>
    </lineage>
</organism>
<reference evidence="12 13" key="1">
    <citation type="submission" date="2019-11" db="EMBL/GenBank/DDBJ databases">
        <title>Comparative genomics of hydrocarbon-degrading Desulfosarcina strains.</title>
        <authorList>
            <person name="Watanabe M."/>
            <person name="Kojima H."/>
            <person name="Fukui M."/>
        </authorList>
    </citation>
    <scope>NUCLEOTIDE SEQUENCE [LARGE SCALE GENOMIC DNA]</scope>
    <source>
        <strain evidence="12 13">28bB2T</strain>
    </source>
</reference>
<dbReference type="InterPro" id="IPR005170">
    <property type="entry name" value="Transptr-assoc_dom"/>
</dbReference>
<dbReference type="AlphaFoldDB" id="A0A5K7ZHU8"/>
<evidence type="ECO:0000256" key="8">
    <source>
        <dbReference type="PROSITE-ProRule" id="PRU01193"/>
    </source>
</evidence>
<protein>
    <submittedName>
        <fullName evidence="12">Membrane protein</fullName>
    </submittedName>
</protein>